<keyword evidence="13" id="KW-1185">Reference proteome</keyword>
<evidence type="ECO:0000256" key="8">
    <source>
        <dbReference type="ARBA" id="ARBA00023145"/>
    </source>
</evidence>
<dbReference type="OrthoDB" id="206201at2759"/>
<feature type="active site" description="Charge relay system" evidence="10">
    <location>
        <position position="278"/>
    </location>
</feature>
<organism evidence="12 13">
    <name type="scientific">Aspergillus fumigatus (strain CBS 144.89 / FGSC A1163 / CEA10)</name>
    <name type="common">Neosartorya fumigata</name>
    <dbReference type="NCBI Taxonomy" id="451804"/>
    <lineage>
        <taxon>Eukaryota</taxon>
        <taxon>Fungi</taxon>
        <taxon>Dikarya</taxon>
        <taxon>Ascomycota</taxon>
        <taxon>Pezizomycotina</taxon>
        <taxon>Eurotiomycetes</taxon>
        <taxon>Eurotiomycetidae</taxon>
        <taxon>Eurotiales</taxon>
        <taxon>Aspergillaceae</taxon>
        <taxon>Aspergillus</taxon>
        <taxon>Aspergillus subgen. Fumigati</taxon>
    </lineage>
</organism>
<evidence type="ECO:0000256" key="9">
    <source>
        <dbReference type="ARBA" id="ARBA00023180"/>
    </source>
</evidence>
<dbReference type="PhylomeDB" id="B0YCK2"/>
<keyword evidence="7 10" id="KW-0720">Serine protease</keyword>
<protein>
    <recommendedName>
        <fullName evidence="3">oryzin</fullName>
        <ecNumber evidence="3">3.4.21.63</ecNumber>
    </recommendedName>
</protein>
<evidence type="ECO:0000256" key="2">
    <source>
        <dbReference type="ARBA" id="ARBA00011073"/>
    </source>
</evidence>
<dbReference type="InterPro" id="IPR034193">
    <property type="entry name" value="PCSK9_ProteinaseK-like"/>
</dbReference>
<dbReference type="PANTHER" id="PTHR43806:SF11">
    <property type="entry name" value="CEREVISIN-RELATED"/>
    <property type="match status" value="1"/>
</dbReference>
<comment type="similarity">
    <text evidence="2 10">Belongs to the peptidase S8 family.</text>
</comment>
<gene>
    <name evidence="12" type="ORF">AFUB_090490</name>
</gene>
<feature type="domain" description="Peptidase S8/S53" evidence="11">
    <location>
        <begin position="90"/>
        <end position="293"/>
    </location>
</feature>
<accession>B0YCK2</accession>
<evidence type="ECO:0000256" key="5">
    <source>
        <dbReference type="ARBA" id="ARBA00022729"/>
    </source>
</evidence>
<dbReference type="InterPro" id="IPR036852">
    <property type="entry name" value="Peptidase_S8/S53_dom_sf"/>
</dbReference>
<dbReference type="Gene3D" id="3.40.50.200">
    <property type="entry name" value="Peptidase S8/S53 domain"/>
    <property type="match status" value="1"/>
</dbReference>
<dbReference type="InterPro" id="IPR015500">
    <property type="entry name" value="Peptidase_S8_subtilisin-rel"/>
</dbReference>
<dbReference type="PROSITE" id="PS00137">
    <property type="entry name" value="SUBTILASE_HIS"/>
    <property type="match status" value="1"/>
</dbReference>
<dbReference type="PROSITE" id="PS00136">
    <property type="entry name" value="SUBTILASE_ASP"/>
    <property type="match status" value="1"/>
</dbReference>
<comment type="catalytic activity">
    <reaction evidence="1">
        <text>Hydrolysis of proteins with broad specificity, and of Bz-Arg-OEt &gt; Ac-Tyr-OEt. Does not hydrolyze peptide amides.</text>
        <dbReference type="EC" id="3.4.21.63"/>
    </reaction>
</comment>
<dbReference type="InterPro" id="IPR023827">
    <property type="entry name" value="Peptidase_S8_Asp-AS"/>
</dbReference>
<dbReference type="Proteomes" id="UP000001699">
    <property type="component" value="Unassembled WGS sequence"/>
</dbReference>
<keyword evidence="4 10" id="KW-0645">Protease</keyword>
<proteinExistence type="inferred from homology"/>
<dbReference type="FunFam" id="3.40.50.200:FF:000007">
    <property type="entry name" value="Subtilisin-like serine protease"/>
    <property type="match status" value="1"/>
</dbReference>
<evidence type="ECO:0000256" key="10">
    <source>
        <dbReference type="PROSITE-ProRule" id="PRU01240"/>
    </source>
</evidence>
<evidence type="ECO:0000256" key="6">
    <source>
        <dbReference type="ARBA" id="ARBA00022801"/>
    </source>
</evidence>
<dbReference type="PRINTS" id="PR00723">
    <property type="entry name" value="SUBTILISIN"/>
</dbReference>
<evidence type="ECO:0000256" key="1">
    <source>
        <dbReference type="ARBA" id="ARBA00001242"/>
    </source>
</evidence>
<dbReference type="EMBL" id="DS499601">
    <property type="protein sequence ID" value="EDP48333.1"/>
    <property type="molecule type" value="Genomic_DNA"/>
</dbReference>
<evidence type="ECO:0000259" key="11">
    <source>
        <dbReference type="Pfam" id="PF00082"/>
    </source>
</evidence>
<feature type="active site" description="Charge relay system" evidence="10">
    <location>
        <position position="99"/>
    </location>
</feature>
<keyword evidence="6 10" id="KW-0378">Hydrolase</keyword>
<keyword evidence="5" id="KW-0732">Signal</keyword>
<evidence type="ECO:0000313" key="12">
    <source>
        <dbReference type="EMBL" id="EDP48333.1"/>
    </source>
</evidence>
<evidence type="ECO:0000256" key="4">
    <source>
        <dbReference type="ARBA" id="ARBA00022670"/>
    </source>
</evidence>
<dbReference type="SUPFAM" id="SSF52743">
    <property type="entry name" value="Subtilisin-like"/>
    <property type="match status" value="1"/>
</dbReference>
<keyword evidence="9" id="KW-0325">Glycoprotein</keyword>
<dbReference type="VEuPathDB" id="FungiDB:AFUB_090490"/>
<dbReference type="PROSITE" id="PS51892">
    <property type="entry name" value="SUBTILASE"/>
    <property type="match status" value="1"/>
</dbReference>
<dbReference type="GO" id="GO:0006508">
    <property type="term" value="P:proteolysis"/>
    <property type="evidence" value="ECO:0007669"/>
    <property type="project" value="UniProtKB-KW"/>
</dbReference>
<evidence type="ECO:0000256" key="7">
    <source>
        <dbReference type="ARBA" id="ARBA00022825"/>
    </source>
</evidence>
<dbReference type="InterPro" id="IPR000209">
    <property type="entry name" value="Peptidase_S8/S53_dom"/>
</dbReference>
<dbReference type="GO" id="GO:0004252">
    <property type="term" value="F:serine-type endopeptidase activity"/>
    <property type="evidence" value="ECO:0007669"/>
    <property type="project" value="UniProtKB-UniRule"/>
</dbReference>
<dbReference type="AlphaFoldDB" id="B0YCK2"/>
<dbReference type="InterPro" id="IPR022398">
    <property type="entry name" value="Peptidase_S8_His-AS"/>
</dbReference>
<reference evidence="12 13" key="1">
    <citation type="journal article" date="2008" name="PLoS Genet.">
        <title>Genomic islands in the pathogenic filamentous fungus Aspergillus fumigatus.</title>
        <authorList>
            <person name="Fedorova N.D."/>
            <person name="Khaldi N."/>
            <person name="Joardar V.S."/>
            <person name="Maiti R."/>
            <person name="Amedeo P."/>
            <person name="Anderson M.J."/>
            <person name="Crabtree J."/>
            <person name="Silva J.C."/>
            <person name="Badger J.H."/>
            <person name="Albarraq A."/>
            <person name="Angiuoli S."/>
            <person name="Bussey H."/>
            <person name="Bowyer P."/>
            <person name="Cotty P.J."/>
            <person name="Dyer P.S."/>
            <person name="Egan A."/>
            <person name="Galens K."/>
            <person name="Fraser-Liggett C.M."/>
            <person name="Haas B.J."/>
            <person name="Inman J.M."/>
            <person name="Kent R."/>
            <person name="Lemieux S."/>
            <person name="Malavazi I."/>
            <person name="Orvis J."/>
            <person name="Roemer T."/>
            <person name="Ronning C.M."/>
            <person name="Sundaram J.P."/>
            <person name="Sutton G."/>
            <person name="Turner G."/>
            <person name="Venter J.C."/>
            <person name="White O.R."/>
            <person name="Whitty B.R."/>
            <person name="Youngman P."/>
            <person name="Wolfe K.H."/>
            <person name="Goldman G.H."/>
            <person name="Wortman J.R."/>
            <person name="Jiang B."/>
            <person name="Denning D.W."/>
            <person name="Nierman W.C."/>
        </authorList>
    </citation>
    <scope>NUCLEOTIDE SEQUENCE [LARGE SCALE GENOMIC DNA]</scope>
    <source>
        <strain evidence="13">CBS 144.89 / FGSC A1163 / CEA10</strain>
    </source>
</reference>
<dbReference type="EC" id="3.4.21.63" evidence="3"/>
<dbReference type="InterPro" id="IPR050131">
    <property type="entry name" value="Peptidase_S8_subtilisin-like"/>
</dbReference>
<feature type="active site" description="Charge relay system" evidence="10">
    <location>
        <position position="133"/>
    </location>
</feature>
<name>B0YCK2_ASPFC</name>
<sequence>MGRARQALSDPRAGTKGASVAIGRKKQKILQLPSMWKFFNGLICMIQRATLQNSTMQPKKSWRKYLIRVSTRTKLGAPPYSYTYRDDVAGSGTVAYVIDTGINNKHVEFEGRAQKGPKFVSDNVSNDEDVHGHGTHCAGTIASRAYGVAKKANVVGVKVFGDRTGTAQTSDIIKALEWVISDISAKGMGGRAVVNLSLGGPPSDALDAAVASTVHKGVVVCSPAREPLAITVGATDIKDQLAKFSSYGKFVDILAPGVDILSCWTGGPTSTKTISGTSMATPHVGGVACCLLSDPTLAGGQATTYDVMSKILILADKNKITGTDARTVNALLHNTTSPMDA</sequence>
<dbReference type="PANTHER" id="PTHR43806">
    <property type="entry name" value="PEPTIDASE S8"/>
    <property type="match status" value="1"/>
</dbReference>
<dbReference type="CDD" id="cd04077">
    <property type="entry name" value="Peptidases_S8_PCSK9_ProteinaseK_like"/>
    <property type="match status" value="1"/>
</dbReference>
<keyword evidence="8" id="KW-0865">Zymogen</keyword>
<evidence type="ECO:0000256" key="3">
    <source>
        <dbReference type="ARBA" id="ARBA00011951"/>
    </source>
</evidence>
<dbReference type="HOGENOM" id="CLU_011263_1_1_1"/>
<dbReference type="Pfam" id="PF00082">
    <property type="entry name" value="Peptidase_S8"/>
    <property type="match status" value="1"/>
</dbReference>
<evidence type="ECO:0000313" key="13">
    <source>
        <dbReference type="Proteomes" id="UP000001699"/>
    </source>
</evidence>